<dbReference type="Proteomes" id="UP001407405">
    <property type="component" value="Unassembled WGS sequence"/>
</dbReference>
<organism evidence="5 6">
    <name type="scientific">Anoxynatronum sibiricum</name>
    <dbReference type="NCBI Taxonomy" id="210623"/>
    <lineage>
        <taxon>Bacteria</taxon>
        <taxon>Bacillati</taxon>
        <taxon>Bacillota</taxon>
        <taxon>Clostridia</taxon>
        <taxon>Eubacteriales</taxon>
        <taxon>Clostridiaceae</taxon>
        <taxon>Anoxynatronum</taxon>
    </lineage>
</organism>
<dbReference type="PANTHER" id="PTHR32125">
    <property type="entry name" value="2-C-METHYL-D-ERYTHRITOL 4-PHOSPHATE CYTIDYLYLTRANSFERASE, CHLOROPLASTIC"/>
    <property type="match status" value="1"/>
</dbReference>
<dbReference type="EC" id="2.7.7.60" evidence="4"/>
<dbReference type="Gene3D" id="3.90.550.10">
    <property type="entry name" value="Spore Coat Polysaccharide Biosynthesis Protein SpsA, Chain A"/>
    <property type="match status" value="1"/>
</dbReference>
<keyword evidence="1 4" id="KW-0808">Transferase</keyword>
<evidence type="ECO:0000256" key="1">
    <source>
        <dbReference type="ARBA" id="ARBA00022679"/>
    </source>
</evidence>
<feature type="site" description="Positions MEP for the nucleophilic attack" evidence="4">
    <location>
        <position position="218"/>
    </location>
</feature>
<comment type="caution">
    <text evidence="5">The sequence shown here is derived from an EMBL/GenBank/DDBJ whole genome shotgun (WGS) entry which is preliminary data.</text>
</comment>
<name>A0ABU9VYD4_9CLOT</name>
<evidence type="ECO:0000313" key="5">
    <source>
        <dbReference type="EMBL" id="MEN1762178.1"/>
    </source>
</evidence>
<dbReference type="InterPro" id="IPR029044">
    <property type="entry name" value="Nucleotide-diphossugar_trans"/>
</dbReference>
<dbReference type="Pfam" id="PF01128">
    <property type="entry name" value="IspD"/>
    <property type="match status" value="1"/>
</dbReference>
<dbReference type="InterPro" id="IPR001228">
    <property type="entry name" value="IspD"/>
</dbReference>
<feature type="site" description="Positions MEP for the nucleophilic attack" evidence="4">
    <location>
        <position position="163"/>
    </location>
</feature>
<dbReference type="InterPro" id="IPR050088">
    <property type="entry name" value="IspD/TarI_cytidylyltransf_bact"/>
</dbReference>
<keyword evidence="6" id="KW-1185">Reference proteome</keyword>
<keyword evidence="2 4" id="KW-0548">Nucleotidyltransferase</keyword>
<dbReference type="PANTHER" id="PTHR32125:SF4">
    <property type="entry name" value="2-C-METHYL-D-ERYTHRITOL 4-PHOSPHATE CYTIDYLYLTRANSFERASE, CHLOROPLASTIC"/>
    <property type="match status" value="1"/>
</dbReference>
<comment type="catalytic activity">
    <reaction evidence="4">
        <text>2-C-methyl-D-erythritol 4-phosphate + CTP + H(+) = 4-CDP-2-C-methyl-D-erythritol + diphosphate</text>
        <dbReference type="Rhea" id="RHEA:13429"/>
        <dbReference type="ChEBI" id="CHEBI:15378"/>
        <dbReference type="ChEBI" id="CHEBI:33019"/>
        <dbReference type="ChEBI" id="CHEBI:37563"/>
        <dbReference type="ChEBI" id="CHEBI:57823"/>
        <dbReference type="ChEBI" id="CHEBI:58262"/>
        <dbReference type="EC" id="2.7.7.60"/>
    </reaction>
</comment>
<evidence type="ECO:0000256" key="2">
    <source>
        <dbReference type="ARBA" id="ARBA00022695"/>
    </source>
</evidence>
<evidence type="ECO:0000256" key="4">
    <source>
        <dbReference type="HAMAP-Rule" id="MF_00108"/>
    </source>
</evidence>
<comment type="pathway">
    <text evidence="4">Isoprenoid biosynthesis; isopentenyl diphosphate biosynthesis via DXP pathway; isopentenyl diphosphate from 1-deoxy-D-xylulose 5-phosphate: step 2/6.</text>
</comment>
<feature type="site" description="Transition state stabilizer" evidence="4">
    <location>
        <position position="23"/>
    </location>
</feature>
<dbReference type="RefSeq" id="WP_343187442.1">
    <property type="nucleotide sequence ID" value="NZ_JBCITM010000030.1"/>
</dbReference>
<dbReference type="EMBL" id="JBCITM010000030">
    <property type="protein sequence ID" value="MEN1762178.1"/>
    <property type="molecule type" value="Genomic_DNA"/>
</dbReference>
<feature type="site" description="Transition state stabilizer" evidence="4">
    <location>
        <position position="30"/>
    </location>
</feature>
<evidence type="ECO:0000313" key="6">
    <source>
        <dbReference type="Proteomes" id="UP001407405"/>
    </source>
</evidence>
<dbReference type="NCBIfam" id="TIGR00453">
    <property type="entry name" value="ispD"/>
    <property type="match status" value="1"/>
</dbReference>
<dbReference type="GO" id="GO:0050518">
    <property type="term" value="F:2-C-methyl-D-erythritol 4-phosphate cytidylyltransferase activity"/>
    <property type="evidence" value="ECO:0007669"/>
    <property type="project" value="UniProtKB-EC"/>
</dbReference>
<dbReference type="HAMAP" id="MF_00108">
    <property type="entry name" value="IspD"/>
    <property type="match status" value="1"/>
</dbReference>
<comment type="function">
    <text evidence="4">Catalyzes the formation of 4-diphosphocytidyl-2-C-methyl-D-erythritol from CTP and 2-C-methyl-D-erythritol 4-phosphate (MEP).</text>
</comment>
<accession>A0ABU9VYD4</accession>
<reference evidence="5 6" key="1">
    <citation type="submission" date="2024-04" db="EMBL/GenBank/DDBJ databases">
        <title>Genome sequencing and metabolic network reconstruction of aminoacids and betaine degradation by Anoxynatronum sibiricum.</title>
        <authorList>
            <person name="Detkova E.N."/>
            <person name="Boltjanskaja Y.V."/>
            <person name="Mardanov A.V."/>
            <person name="Kevbrin V."/>
        </authorList>
    </citation>
    <scope>NUCLEOTIDE SEQUENCE [LARGE SCALE GENOMIC DNA]</scope>
    <source>
        <strain evidence="5 6">Z-7981</strain>
    </source>
</reference>
<dbReference type="CDD" id="cd02516">
    <property type="entry name" value="CDP-ME_synthetase"/>
    <property type="match status" value="1"/>
</dbReference>
<sequence length="242" mass="26386">MSHQLQDQPWLAMIVAAAGTGSRMKMGQHKQFATLGGMALLGVTLKQLQQDPNVKEIILVSHPSELARVQQEMLVSGHMTKVTQLIAGGASRRESVEAGLAAVNCRATHIGIHDGARPLVTSALIQRVFQAAQKADGAVPGLPVTDTLKRVDDEGKITDTVSREQLWSVQTPQIFTATGIQQAYERLPREIAPTDDAAVMEAAGFSVQVVTGCNDNIKITVQEDLRRAEAIMESRRRHHENW</sequence>
<evidence type="ECO:0000256" key="3">
    <source>
        <dbReference type="ARBA" id="ARBA00023229"/>
    </source>
</evidence>
<protein>
    <recommendedName>
        <fullName evidence="4">2-C-methyl-D-erythritol 4-phosphate cytidylyltransferase</fullName>
        <ecNumber evidence="4">2.7.7.60</ecNumber>
    </recommendedName>
    <alternativeName>
        <fullName evidence="4">4-diphosphocytidyl-2C-methyl-D-erythritol synthase</fullName>
    </alternativeName>
    <alternativeName>
        <fullName evidence="4">MEP cytidylyltransferase</fullName>
        <shortName evidence="4">MCT</shortName>
    </alternativeName>
</protein>
<keyword evidence="3 4" id="KW-0414">Isoprene biosynthesis</keyword>
<gene>
    <name evidence="4 5" type="primary">ispD</name>
    <name evidence="5" type="ORF">AAIG11_16935</name>
</gene>
<dbReference type="InterPro" id="IPR034683">
    <property type="entry name" value="IspD/TarI"/>
</dbReference>
<proteinExistence type="inferred from homology"/>
<dbReference type="SUPFAM" id="SSF53448">
    <property type="entry name" value="Nucleotide-diphospho-sugar transferases"/>
    <property type="match status" value="1"/>
</dbReference>
<comment type="similarity">
    <text evidence="4">Belongs to the IspD/TarI cytidylyltransferase family. IspD subfamily.</text>
</comment>